<keyword evidence="2" id="KW-1185">Reference proteome</keyword>
<dbReference type="EnsemblMetazoa" id="CLYHEMT020034.6">
    <property type="protein sequence ID" value="CLYHEMP020034.6"/>
    <property type="gene ID" value="CLYHEMG020034"/>
</dbReference>
<organism evidence="1 2">
    <name type="scientific">Clytia hemisphaerica</name>
    <dbReference type="NCBI Taxonomy" id="252671"/>
    <lineage>
        <taxon>Eukaryota</taxon>
        <taxon>Metazoa</taxon>
        <taxon>Cnidaria</taxon>
        <taxon>Hydrozoa</taxon>
        <taxon>Hydroidolina</taxon>
        <taxon>Leptothecata</taxon>
        <taxon>Obeliida</taxon>
        <taxon>Clytiidae</taxon>
        <taxon>Clytia</taxon>
    </lineage>
</organism>
<evidence type="ECO:0000313" key="1">
    <source>
        <dbReference type="EnsemblMetazoa" id="CLYHEMP020034.6"/>
    </source>
</evidence>
<accession>A0A7M5XAA7</accession>
<proteinExistence type="predicted"/>
<protein>
    <submittedName>
        <fullName evidence="1">Uncharacterized protein</fullName>
    </submittedName>
</protein>
<dbReference type="AlphaFoldDB" id="A0A7M5XAA7"/>
<name>A0A7M5XAA7_9CNID</name>
<sequence>DPTKDNNELAEKVCKGQCIHLKRNCGQMLGCGYAKFDVSKHCPETCAATADPTKDNNELAEKVCKGKCIHLKRNCGQMLGCGDARFDVSKHCPETCAATASEYFIFEKGESHEHRQLILKLSENCKEV</sequence>
<dbReference type="Proteomes" id="UP000594262">
    <property type="component" value="Unplaced"/>
</dbReference>
<evidence type="ECO:0000313" key="2">
    <source>
        <dbReference type="Proteomes" id="UP000594262"/>
    </source>
</evidence>
<reference evidence="1" key="1">
    <citation type="submission" date="2021-01" db="UniProtKB">
        <authorList>
            <consortium name="EnsemblMetazoa"/>
        </authorList>
    </citation>
    <scope>IDENTIFICATION</scope>
</reference>